<dbReference type="GO" id="GO:0003824">
    <property type="term" value="F:catalytic activity"/>
    <property type="evidence" value="ECO:0007669"/>
    <property type="project" value="InterPro"/>
</dbReference>
<evidence type="ECO:0000313" key="3">
    <source>
        <dbReference type="EMBL" id="GAT16675.1"/>
    </source>
</evidence>
<dbReference type="Proteomes" id="UP000069654">
    <property type="component" value="Unassembled WGS sequence"/>
</dbReference>
<comment type="caution">
    <text evidence="3">The sequence shown here is derived from an EMBL/GenBank/DDBJ whole genome shotgun (WGS) entry which is preliminary data.</text>
</comment>
<protein>
    <recommendedName>
        <fullName evidence="2">Endonuclease/exonuclease/phosphatase domain-containing protein</fullName>
    </recommendedName>
</protein>
<dbReference type="AlphaFoldDB" id="A0A124E8S7"/>
<dbReference type="OMA" id="PIAPFCA"/>
<sequence length="311" mass="32762">MLLLAGCAAGIATHFTDAPRLIRIASFTPVFLIGALVAAVVLILSRWHVAALLAAVVLAVGLWGQWPLYRAVGVFADASAAGPQLRVMQANIFLGRADPAALVARVRAERIDVLTVSELTDEAVPALAAAGIGDELPHAFLRSRPGGGGVGIYARYPLSDGELLPGFELHNVRANVAAPGAAPLRVYALHLLPPFPEPPWRWAAEVDRLAEVLALEDRPLVIGADVNATYDHKRFRDLLAGSRHPGSPGLSDAAVVTGAGIVPTYPVGRRTPPLLAIDRILTRGATPLSFRRVGIAGSDHHGVISDISLHS</sequence>
<keyword evidence="1" id="KW-0472">Membrane</keyword>
<keyword evidence="1" id="KW-1133">Transmembrane helix</keyword>
<dbReference type="Pfam" id="PF03372">
    <property type="entry name" value="Exo_endo_phos"/>
    <property type="match status" value="1"/>
</dbReference>
<reference evidence="4" key="2">
    <citation type="submission" date="2016-02" db="EMBL/GenBank/DDBJ databases">
        <title>Draft genome sequence of five rapidly growing Mycobacterium species.</title>
        <authorList>
            <person name="Katahira K."/>
            <person name="Gotou Y."/>
            <person name="Iida K."/>
            <person name="Ogura Y."/>
            <person name="Hayashi T."/>
        </authorList>
    </citation>
    <scope>NUCLEOTIDE SEQUENCE [LARGE SCALE GENOMIC DNA]</scope>
    <source>
        <strain evidence="4">JCM6362</strain>
    </source>
</reference>
<organism evidence="3 4">
    <name type="scientific">Mycolicibacterium thermoresistibile</name>
    <name type="common">Mycobacterium thermoresistibile</name>
    <dbReference type="NCBI Taxonomy" id="1797"/>
    <lineage>
        <taxon>Bacteria</taxon>
        <taxon>Bacillati</taxon>
        <taxon>Actinomycetota</taxon>
        <taxon>Actinomycetes</taxon>
        <taxon>Mycobacteriales</taxon>
        <taxon>Mycobacteriaceae</taxon>
        <taxon>Mycolicibacterium</taxon>
    </lineage>
</organism>
<name>A0A124E8S7_MYCTH</name>
<dbReference type="EMBL" id="BCTB01000048">
    <property type="protein sequence ID" value="GAT16675.1"/>
    <property type="molecule type" value="Genomic_DNA"/>
</dbReference>
<dbReference type="Gene3D" id="3.60.10.10">
    <property type="entry name" value="Endonuclease/exonuclease/phosphatase"/>
    <property type="match status" value="1"/>
</dbReference>
<gene>
    <name evidence="3" type="ORF">RMCT_3644</name>
</gene>
<reference evidence="3 4" key="1">
    <citation type="journal article" date="2016" name="Genome Announc.">
        <title>Draft Genome Sequences of Five Rapidly Growing Mycobacterium Species, M. thermoresistibile, M. fortuitum subsp. acetamidolyticum, M. canariasense, M. brisbanense, and M. novocastrense.</title>
        <authorList>
            <person name="Katahira K."/>
            <person name="Ogura Y."/>
            <person name="Gotoh Y."/>
            <person name="Hayashi T."/>
        </authorList>
    </citation>
    <scope>NUCLEOTIDE SEQUENCE [LARGE SCALE GENOMIC DNA]</scope>
    <source>
        <strain evidence="3 4">JCM6362</strain>
    </source>
</reference>
<evidence type="ECO:0000259" key="2">
    <source>
        <dbReference type="Pfam" id="PF03372"/>
    </source>
</evidence>
<dbReference type="SUPFAM" id="SSF56219">
    <property type="entry name" value="DNase I-like"/>
    <property type="match status" value="1"/>
</dbReference>
<dbReference type="InterPro" id="IPR036691">
    <property type="entry name" value="Endo/exonu/phosph_ase_sf"/>
</dbReference>
<proteinExistence type="predicted"/>
<dbReference type="InterPro" id="IPR005135">
    <property type="entry name" value="Endo/exonuclease/phosphatase"/>
</dbReference>
<keyword evidence="1" id="KW-0812">Transmembrane</keyword>
<dbReference type="STRING" id="1797.RMCT_3644"/>
<feature type="transmembrane region" description="Helical" evidence="1">
    <location>
        <begin position="25"/>
        <end position="44"/>
    </location>
</feature>
<feature type="domain" description="Endonuclease/exonuclease/phosphatase" evidence="2">
    <location>
        <begin position="88"/>
        <end position="300"/>
    </location>
</feature>
<evidence type="ECO:0000256" key="1">
    <source>
        <dbReference type="SAM" id="Phobius"/>
    </source>
</evidence>
<feature type="transmembrane region" description="Helical" evidence="1">
    <location>
        <begin position="51"/>
        <end position="69"/>
    </location>
</feature>
<evidence type="ECO:0000313" key="4">
    <source>
        <dbReference type="Proteomes" id="UP000069654"/>
    </source>
</evidence>
<accession>A0A124E8S7</accession>